<evidence type="ECO:0000313" key="2">
    <source>
        <dbReference type="EMBL" id="KAA0186803.1"/>
    </source>
</evidence>
<proteinExistence type="predicted"/>
<gene>
    <name evidence="2" type="ORF">HAZT_HAZT002126</name>
</gene>
<sequence length="140" mass="16226">MNMICPTSKKFDVTSASHNDMECHTYGSLLVHGWAGYGASGADTRLPTQGSWNFAAPHRTRLEMHGLCTRQISWRLLGFIHAYYLLMSHAYYLLSHVYHLLMSHAYYLLSHVYHLLMSHAYYLLMSHAYYLLMSHAYYLG</sequence>
<feature type="transmembrane region" description="Helical" evidence="1">
    <location>
        <begin position="112"/>
        <end position="132"/>
    </location>
</feature>
<reference evidence="2" key="1">
    <citation type="submission" date="2014-08" db="EMBL/GenBank/DDBJ databases">
        <authorList>
            <person name="Murali S."/>
            <person name="Richards S."/>
            <person name="Bandaranaike D."/>
            <person name="Bellair M."/>
            <person name="Blankenburg K."/>
            <person name="Chao H."/>
            <person name="Dinh H."/>
            <person name="Doddapaneni H."/>
            <person name="Dugan-Rocha S."/>
            <person name="Elkadiri S."/>
            <person name="Gnanaolivu R."/>
            <person name="Hughes D."/>
            <person name="Lee S."/>
            <person name="Li M."/>
            <person name="Ming W."/>
            <person name="Munidasa M."/>
            <person name="Muniz J."/>
            <person name="Nguyen L."/>
            <person name="Osuji N."/>
            <person name="Pu L.-L."/>
            <person name="Puazo M."/>
            <person name="Skinner E."/>
            <person name="Qu C."/>
            <person name="Quiroz J."/>
            <person name="Raj R."/>
            <person name="Weissenberger G."/>
            <person name="Xin Y."/>
            <person name="Zou X."/>
            <person name="Han Y."/>
            <person name="Worley K."/>
            <person name="Muzny D."/>
            <person name="Gibbs R."/>
        </authorList>
    </citation>
    <scope>NUCLEOTIDE SEQUENCE</scope>
    <source>
        <strain evidence="2">HAZT.00-mixed</strain>
        <tissue evidence="2">Whole organism</tissue>
    </source>
</reference>
<dbReference type="AlphaFoldDB" id="A0A6A0GUI5"/>
<reference evidence="2" key="2">
    <citation type="journal article" date="2018" name="Environ. Sci. Technol.">
        <title>The Toxicogenome of Hyalella azteca: A Model for Sediment Ecotoxicology and Evolutionary Toxicology.</title>
        <authorList>
            <person name="Poynton H.C."/>
            <person name="Hasenbein S."/>
            <person name="Benoit J.B."/>
            <person name="Sepulveda M.S."/>
            <person name="Poelchau M.F."/>
            <person name="Hughes D.S.T."/>
            <person name="Murali S.C."/>
            <person name="Chen S."/>
            <person name="Glastad K.M."/>
            <person name="Goodisman M.A.D."/>
            <person name="Werren J.H."/>
            <person name="Vineis J.H."/>
            <person name="Bowen J.L."/>
            <person name="Friedrich M."/>
            <person name="Jones J."/>
            <person name="Robertson H.M."/>
            <person name="Feyereisen R."/>
            <person name="Mechler-Hickson A."/>
            <person name="Mathers N."/>
            <person name="Lee C.E."/>
            <person name="Colbourne J.K."/>
            <person name="Biales A."/>
            <person name="Johnston J.S."/>
            <person name="Wellborn G.A."/>
            <person name="Rosendale A.J."/>
            <person name="Cridge A.G."/>
            <person name="Munoz-Torres M.C."/>
            <person name="Bain P.A."/>
            <person name="Manny A.R."/>
            <person name="Major K.M."/>
            <person name="Lambert F.N."/>
            <person name="Vulpe C.D."/>
            <person name="Tuck P."/>
            <person name="Blalock B.J."/>
            <person name="Lin Y.Y."/>
            <person name="Smith M.E."/>
            <person name="Ochoa-Acuna H."/>
            <person name="Chen M.M."/>
            <person name="Childers C.P."/>
            <person name="Qu J."/>
            <person name="Dugan S."/>
            <person name="Lee S.L."/>
            <person name="Chao H."/>
            <person name="Dinh H."/>
            <person name="Han Y."/>
            <person name="Doddapaneni H."/>
            <person name="Worley K.C."/>
            <person name="Muzny D.M."/>
            <person name="Gibbs R.A."/>
            <person name="Richards S."/>
        </authorList>
    </citation>
    <scope>NUCLEOTIDE SEQUENCE</scope>
    <source>
        <strain evidence="2">HAZT.00-mixed</strain>
        <tissue evidence="2">Whole organism</tissue>
    </source>
</reference>
<reference evidence="2" key="3">
    <citation type="submission" date="2019-06" db="EMBL/GenBank/DDBJ databases">
        <authorList>
            <person name="Poynton C."/>
            <person name="Hasenbein S."/>
            <person name="Benoit J.B."/>
            <person name="Sepulveda M.S."/>
            <person name="Poelchau M.F."/>
            <person name="Murali S.C."/>
            <person name="Chen S."/>
            <person name="Glastad K.M."/>
            <person name="Werren J.H."/>
            <person name="Vineis J.H."/>
            <person name="Bowen J.L."/>
            <person name="Friedrich M."/>
            <person name="Jones J."/>
            <person name="Robertson H.M."/>
            <person name="Feyereisen R."/>
            <person name="Mechler-Hickson A."/>
            <person name="Mathers N."/>
            <person name="Lee C.E."/>
            <person name="Colbourne J.K."/>
            <person name="Biales A."/>
            <person name="Johnston J.S."/>
            <person name="Wellborn G.A."/>
            <person name="Rosendale A.J."/>
            <person name="Cridge A.G."/>
            <person name="Munoz-Torres M.C."/>
            <person name="Bain P.A."/>
            <person name="Manny A.R."/>
            <person name="Major K.M."/>
            <person name="Lambert F.N."/>
            <person name="Vulpe C.D."/>
            <person name="Tuck P."/>
            <person name="Blalock B.J."/>
            <person name="Lin Y.-Y."/>
            <person name="Smith M.E."/>
            <person name="Ochoa-Acuna H."/>
            <person name="Chen M.-J.M."/>
            <person name="Childers C.P."/>
            <person name="Qu J."/>
            <person name="Dugan S."/>
            <person name="Lee S.L."/>
            <person name="Chao H."/>
            <person name="Dinh H."/>
            <person name="Han Y."/>
            <person name="Doddapaneni H."/>
            <person name="Worley K.C."/>
            <person name="Muzny D.M."/>
            <person name="Gibbs R.A."/>
            <person name="Richards S."/>
        </authorList>
    </citation>
    <scope>NUCLEOTIDE SEQUENCE</scope>
    <source>
        <strain evidence="2">HAZT.00-mixed</strain>
        <tissue evidence="2">Whole organism</tissue>
    </source>
</reference>
<evidence type="ECO:0000256" key="1">
    <source>
        <dbReference type="SAM" id="Phobius"/>
    </source>
</evidence>
<keyword evidence="1" id="KW-1133">Transmembrane helix</keyword>
<comment type="caution">
    <text evidence="2">The sequence shown here is derived from an EMBL/GenBank/DDBJ whole genome shotgun (WGS) entry which is preliminary data.</text>
</comment>
<name>A0A6A0GUI5_HYAAZ</name>
<keyword evidence="1" id="KW-0812">Transmembrane</keyword>
<dbReference type="Proteomes" id="UP000711488">
    <property type="component" value="Unassembled WGS sequence"/>
</dbReference>
<dbReference type="EMBL" id="JQDR03015360">
    <property type="protein sequence ID" value="KAA0186803.1"/>
    <property type="molecule type" value="Genomic_DNA"/>
</dbReference>
<organism evidence="2">
    <name type="scientific">Hyalella azteca</name>
    <name type="common">Amphipod</name>
    <dbReference type="NCBI Taxonomy" id="294128"/>
    <lineage>
        <taxon>Eukaryota</taxon>
        <taxon>Metazoa</taxon>
        <taxon>Ecdysozoa</taxon>
        <taxon>Arthropoda</taxon>
        <taxon>Crustacea</taxon>
        <taxon>Multicrustacea</taxon>
        <taxon>Malacostraca</taxon>
        <taxon>Eumalacostraca</taxon>
        <taxon>Peracarida</taxon>
        <taxon>Amphipoda</taxon>
        <taxon>Senticaudata</taxon>
        <taxon>Talitrida</taxon>
        <taxon>Talitroidea</taxon>
        <taxon>Hyalellidae</taxon>
        <taxon>Hyalella</taxon>
    </lineage>
</organism>
<keyword evidence="1" id="KW-0472">Membrane</keyword>
<feature type="transmembrane region" description="Helical" evidence="1">
    <location>
        <begin position="72"/>
        <end position="92"/>
    </location>
</feature>
<protein>
    <submittedName>
        <fullName evidence="2">Uncharacterized protein</fullName>
    </submittedName>
</protein>
<accession>A0A6A0GUI5</accession>